<accession>A0A061S5L7</accession>
<protein>
    <submittedName>
        <fullName evidence="1">Uncharacterized protein</fullName>
    </submittedName>
</protein>
<sequence length="70" mass="7862">MLILAAKTVSYPAACQYRRYPTEACVPENSLLGLPVTVVNCGKRLRDKRVQQYSPNYENAVLYNPGREGD</sequence>
<proteinExistence type="predicted"/>
<reference evidence="1" key="1">
    <citation type="submission" date="2014-05" db="EMBL/GenBank/DDBJ databases">
        <title>The transcriptome of the halophilic microalga Tetraselmis sp. GSL018 isolated from the Great Salt Lake, Utah.</title>
        <authorList>
            <person name="Jinkerson R.E."/>
            <person name="D'Adamo S."/>
            <person name="Posewitz M.C."/>
        </authorList>
    </citation>
    <scope>NUCLEOTIDE SEQUENCE</scope>
    <source>
        <strain evidence="1">GSL018</strain>
    </source>
</reference>
<evidence type="ECO:0000313" key="1">
    <source>
        <dbReference type="EMBL" id="JAC80477.1"/>
    </source>
</evidence>
<organism evidence="1">
    <name type="scientific">Tetraselmis sp. GSL018</name>
    <dbReference type="NCBI Taxonomy" id="582737"/>
    <lineage>
        <taxon>Eukaryota</taxon>
        <taxon>Viridiplantae</taxon>
        <taxon>Chlorophyta</taxon>
        <taxon>core chlorophytes</taxon>
        <taxon>Chlorodendrophyceae</taxon>
        <taxon>Chlorodendrales</taxon>
        <taxon>Chlorodendraceae</taxon>
        <taxon>Tetraselmis</taxon>
    </lineage>
</organism>
<dbReference type="AlphaFoldDB" id="A0A061S5L7"/>
<name>A0A061S5L7_9CHLO</name>
<gene>
    <name evidence="1" type="ORF">TSPGSL018_10186</name>
</gene>
<dbReference type="EMBL" id="GBEZ01004768">
    <property type="protein sequence ID" value="JAC80477.1"/>
    <property type="molecule type" value="Transcribed_RNA"/>
</dbReference>